<accession>A0ABW2YG98</accession>
<dbReference type="InterPro" id="IPR001031">
    <property type="entry name" value="Thioesterase"/>
</dbReference>
<gene>
    <name evidence="4" type="ORF">ACFQ0E_15685</name>
</gene>
<evidence type="ECO:0000313" key="5">
    <source>
        <dbReference type="Proteomes" id="UP001597110"/>
    </source>
</evidence>
<dbReference type="SUPFAM" id="SSF56801">
    <property type="entry name" value="Acetyl-CoA synthetase-like"/>
    <property type="match status" value="1"/>
</dbReference>
<dbReference type="Pfam" id="PF00550">
    <property type="entry name" value="PP-binding"/>
    <property type="match status" value="1"/>
</dbReference>
<dbReference type="Gene3D" id="3.40.50.1820">
    <property type="entry name" value="alpha/beta hydrolase"/>
    <property type="match status" value="1"/>
</dbReference>
<evidence type="ECO:0000256" key="2">
    <source>
        <dbReference type="ARBA" id="ARBA00022553"/>
    </source>
</evidence>
<dbReference type="InterPro" id="IPR020806">
    <property type="entry name" value="PKS_PP-bd"/>
</dbReference>
<dbReference type="PROSITE" id="PS50075">
    <property type="entry name" value="CARRIER"/>
    <property type="match status" value="1"/>
</dbReference>
<feature type="non-terminal residue" evidence="4">
    <location>
        <position position="1"/>
    </location>
</feature>
<dbReference type="InterPro" id="IPR029058">
    <property type="entry name" value="AB_hydrolase_fold"/>
</dbReference>
<dbReference type="PROSITE" id="PS00012">
    <property type="entry name" value="PHOSPHOPANTETHEINE"/>
    <property type="match status" value="1"/>
</dbReference>
<comment type="caution">
    <text evidence="4">The sequence shown here is derived from an EMBL/GenBank/DDBJ whole genome shotgun (WGS) entry which is preliminary data.</text>
</comment>
<dbReference type="RefSeq" id="WP_386825419.1">
    <property type="nucleotide sequence ID" value="NZ_JBHTIF010000004.1"/>
</dbReference>
<dbReference type="PANTHER" id="PTHR45527:SF1">
    <property type="entry name" value="FATTY ACID SYNTHASE"/>
    <property type="match status" value="1"/>
</dbReference>
<dbReference type="SUPFAM" id="SSF53474">
    <property type="entry name" value="alpha/beta-Hydrolases"/>
    <property type="match status" value="1"/>
</dbReference>
<protein>
    <submittedName>
        <fullName evidence="4">Alpha/beta fold hydrolase</fullName>
    </submittedName>
</protein>
<keyword evidence="5" id="KW-1185">Reference proteome</keyword>
<reference evidence="5" key="1">
    <citation type="journal article" date="2019" name="Int. J. Syst. Evol. Microbiol.">
        <title>The Global Catalogue of Microorganisms (GCM) 10K type strain sequencing project: providing services to taxonomists for standard genome sequencing and annotation.</title>
        <authorList>
            <consortium name="The Broad Institute Genomics Platform"/>
            <consortium name="The Broad Institute Genome Sequencing Center for Infectious Disease"/>
            <person name="Wu L."/>
            <person name="Ma J."/>
        </authorList>
    </citation>
    <scope>NUCLEOTIDE SEQUENCE [LARGE SCALE GENOMIC DNA]</scope>
    <source>
        <strain evidence="5">CCUG 55585</strain>
    </source>
</reference>
<dbReference type="InterPro" id="IPR020802">
    <property type="entry name" value="TesA-like"/>
</dbReference>
<dbReference type="EMBL" id="JBHTIF010000004">
    <property type="protein sequence ID" value="MFD0727036.1"/>
    <property type="molecule type" value="Genomic_DNA"/>
</dbReference>
<dbReference type="Gene3D" id="3.30.300.30">
    <property type="match status" value="1"/>
</dbReference>
<dbReference type="InterPro" id="IPR006162">
    <property type="entry name" value="Ppantetheine_attach_site"/>
</dbReference>
<feature type="domain" description="Carrier" evidence="3">
    <location>
        <begin position="52"/>
        <end position="127"/>
    </location>
</feature>
<dbReference type="InterPro" id="IPR009081">
    <property type="entry name" value="PP-bd_ACP"/>
</dbReference>
<evidence type="ECO:0000259" key="3">
    <source>
        <dbReference type="PROSITE" id="PS50075"/>
    </source>
</evidence>
<proteinExistence type="predicted"/>
<dbReference type="SMART" id="SM00824">
    <property type="entry name" value="PKS_TE"/>
    <property type="match status" value="1"/>
</dbReference>
<dbReference type="InterPro" id="IPR045851">
    <property type="entry name" value="AMP-bd_C_sf"/>
</dbReference>
<keyword evidence="4" id="KW-0378">Hydrolase</keyword>
<evidence type="ECO:0000313" key="4">
    <source>
        <dbReference type="EMBL" id="MFD0727036.1"/>
    </source>
</evidence>
<keyword evidence="2" id="KW-0597">Phosphoprotein</keyword>
<dbReference type="Proteomes" id="UP001597110">
    <property type="component" value="Unassembled WGS sequence"/>
</dbReference>
<dbReference type="SUPFAM" id="SSF47336">
    <property type="entry name" value="ACP-like"/>
    <property type="match status" value="1"/>
</dbReference>
<keyword evidence="1" id="KW-0596">Phosphopantetheine</keyword>
<evidence type="ECO:0000256" key="1">
    <source>
        <dbReference type="ARBA" id="ARBA00022450"/>
    </source>
</evidence>
<organism evidence="4 5">
    <name type="scientific">Lysobacter brunescens</name>
    <dbReference type="NCBI Taxonomy" id="262323"/>
    <lineage>
        <taxon>Bacteria</taxon>
        <taxon>Pseudomonadati</taxon>
        <taxon>Pseudomonadota</taxon>
        <taxon>Gammaproteobacteria</taxon>
        <taxon>Lysobacterales</taxon>
        <taxon>Lysobacteraceae</taxon>
        <taxon>Lysobacter</taxon>
    </lineage>
</organism>
<sequence>LPGFMLPQEWIAVEAMPLSANGKIDRKALRARYLDEWRHRGVGQSSASSAEEVLSPQAQWVAALWMRLLKASRVGLDDNFFALGGKSLLALQVVNAINRQFGCRLSMVDLFKHPTIRELIARIDPSLADRDAATEALVRLGNGVRTTAGDRADEKTRLYLIHPIGGDILCYSPLAEGLDAAWDVFGLQMNEPHEATVPELAARYVAQLEAAHDGSPYHLGGYSFGGVIAFEMARQLEEKGATVATVSLIDSELLVEDAHRPDVSLSALGVMLRELGPSRPGMWAGLDGILASRGIDAALVEARELAVQAGMIEPTLRWETLRDRFRIYRSNLVALRAHRARAYGGDVGLLIAGEDTTRMARQGWAGLATLRSVLELPCDHFTVMKPPHVQAVARWLAGRVRQGQVEDALATQD</sequence>
<name>A0ABW2YG98_9GAMM</name>
<dbReference type="Pfam" id="PF00975">
    <property type="entry name" value="Thioesterase"/>
    <property type="match status" value="1"/>
</dbReference>
<dbReference type="Gene3D" id="1.10.1200.10">
    <property type="entry name" value="ACP-like"/>
    <property type="match status" value="1"/>
</dbReference>
<dbReference type="SMART" id="SM00823">
    <property type="entry name" value="PKS_PP"/>
    <property type="match status" value="1"/>
</dbReference>
<dbReference type="PANTHER" id="PTHR45527">
    <property type="entry name" value="NONRIBOSOMAL PEPTIDE SYNTHETASE"/>
    <property type="match status" value="1"/>
</dbReference>
<dbReference type="InterPro" id="IPR036736">
    <property type="entry name" value="ACP-like_sf"/>
</dbReference>
<dbReference type="GO" id="GO:0016787">
    <property type="term" value="F:hydrolase activity"/>
    <property type="evidence" value="ECO:0007669"/>
    <property type="project" value="UniProtKB-KW"/>
</dbReference>